<accession>A0A6C0BYE0</accession>
<protein>
    <recommendedName>
        <fullName evidence="1">Peptidase S74 domain-containing protein</fullName>
    </recommendedName>
</protein>
<dbReference type="PROSITE" id="PS51688">
    <property type="entry name" value="ICA"/>
    <property type="match status" value="1"/>
</dbReference>
<dbReference type="InterPro" id="IPR036388">
    <property type="entry name" value="WH-like_DNA-bd_sf"/>
</dbReference>
<dbReference type="AlphaFoldDB" id="A0A6C0BYE0"/>
<sequence length="724" mass="79031">MEFSKGTDFVTIDASSIDISGEEQIRITTTGIDICNNFTISFEELAFLDGVTENIQNQFNSGIWKQKPGSSDINDIYLNNNARGSSGSGITNLGFVGIGTDTPLAKLHVSAGSASGAMLFQPNNSAANSGGRIFFKEANDTSKNGFSIGYNGGEGDFSLNWPDNTFCFSGHNDNELGENHMTIQRDNGYVGLGVPQPQSRLHLDGNITMSGSIDMSGLIALGGATTVAGSETSLDISGDIAILPAVEGQGLHLGKSTDGSDHFWKIANTTRDSNNVLDKGLYFSKFVESAETAITANCFVLNDNGRVGIGLNNPESKLHIYQNSTITTDIAASIESIDTRRLVEFKDRSSDALTSSIYGFIEKDTESNNANLGIIYGVDNNSHNISFQISTKLVGSTTVPNYCMRIGYHDIEMANNVVISGTNTGATYPLEINTAAHLVSTLKHEGGGDTIYTAAYRYIDFHPGNLGKTDFTENSSNLGMFSSAPVSIKAWGSIWLAGGSTGNTVGGSANVGIYISSDERIKTDIENVPDDLALEMIDNIETKYYRYKDPKTYIERKTIGFIAQNVREHIPSAVSVQPNFIPDEIRLLDNLDWSENTDGKWKLTVPDLDLSSNHTGKCSFFGYDDICGNNQSEENCIKIMVEDDKKSFIFDKRWNYLYFFGKEVDDFHTIRKEVIFTIHHSAIQELSKIKTQQSAKISILETENAQLSARLLAIESLLVKHNIN</sequence>
<evidence type="ECO:0000313" key="2">
    <source>
        <dbReference type="EMBL" id="QHS96569.1"/>
    </source>
</evidence>
<organism evidence="2">
    <name type="scientific">viral metagenome</name>
    <dbReference type="NCBI Taxonomy" id="1070528"/>
    <lineage>
        <taxon>unclassified sequences</taxon>
        <taxon>metagenomes</taxon>
        <taxon>organismal metagenomes</taxon>
    </lineage>
</organism>
<reference evidence="2" key="1">
    <citation type="journal article" date="2020" name="Nature">
        <title>Giant virus diversity and host interactions through global metagenomics.</title>
        <authorList>
            <person name="Schulz F."/>
            <person name="Roux S."/>
            <person name="Paez-Espino D."/>
            <person name="Jungbluth S."/>
            <person name="Walsh D.A."/>
            <person name="Denef V.J."/>
            <person name="McMahon K.D."/>
            <person name="Konstantinidis K.T."/>
            <person name="Eloe-Fadrosh E.A."/>
            <person name="Kyrpides N.C."/>
            <person name="Woyke T."/>
        </authorList>
    </citation>
    <scope>NUCLEOTIDE SEQUENCE</scope>
    <source>
        <strain evidence="2">GVMAG-M-3300020166-18</strain>
    </source>
</reference>
<feature type="domain" description="Peptidase S74" evidence="1">
    <location>
        <begin position="517"/>
        <end position="704"/>
    </location>
</feature>
<name>A0A6C0BYE0_9ZZZZ</name>
<dbReference type="InterPro" id="IPR030392">
    <property type="entry name" value="S74_ICA"/>
</dbReference>
<dbReference type="EMBL" id="MN739271">
    <property type="protein sequence ID" value="QHS96569.1"/>
    <property type="molecule type" value="Genomic_DNA"/>
</dbReference>
<proteinExistence type="predicted"/>
<dbReference type="Gene3D" id="1.10.10.10">
    <property type="entry name" value="Winged helix-like DNA-binding domain superfamily/Winged helix DNA-binding domain"/>
    <property type="match status" value="1"/>
</dbReference>
<evidence type="ECO:0000259" key="1">
    <source>
        <dbReference type="PROSITE" id="PS51688"/>
    </source>
</evidence>
<dbReference type="Pfam" id="PF13884">
    <property type="entry name" value="Peptidase_S74"/>
    <property type="match status" value="1"/>
</dbReference>